<feature type="non-terminal residue" evidence="1">
    <location>
        <position position="41"/>
    </location>
</feature>
<dbReference type="Proteomes" id="UP000268093">
    <property type="component" value="Unassembled WGS sequence"/>
</dbReference>
<protein>
    <submittedName>
        <fullName evidence="1">Uncharacterized protein</fullName>
    </submittedName>
</protein>
<accession>A0A433BAE5</accession>
<keyword evidence="2" id="KW-1185">Reference proteome</keyword>
<comment type="caution">
    <text evidence="1">The sequence shown here is derived from an EMBL/GenBank/DDBJ whole genome shotgun (WGS) entry which is preliminary data.</text>
</comment>
<proteinExistence type="predicted"/>
<dbReference type="AlphaFoldDB" id="A0A433BAE5"/>
<evidence type="ECO:0000313" key="1">
    <source>
        <dbReference type="EMBL" id="RUP21180.1"/>
    </source>
</evidence>
<reference evidence="1 2" key="1">
    <citation type="journal article" date="2018" name="New Phytol.">
        <title>Phylogenomics of Endogonaceae and evolution of mycorrhizas within Mucoromycota.</title>
        <authorList>
            <person name="Chang Y."/>
            <person name="Desiro A."/>
            <person name="Na H."/>
            <person name="Sandor L."/>
            <person name="Lipzen A."/>
            <person name="Clum A."/>
            <person name="Barry K."/>
            <person name="Grigoriev I.V."/>
            <person name="Martin F.M."/>
            <person name="Stajich J.E."/>
            <person name="Smith M.E."/>
            <person name="Bonito G."/>
            <person name="Spatafora J.W."/>
        </authorList>
    </citation>
    <scope>NUCLEOTIDE SEQUENCE [LARGE SCALE GENOMIC DNA]</scope>
    <source>
        <strain evidence="1 2">GMNB39</strain>
    </source>
</reference>
<name>A0A433BAE5_9FUNG</name>
<sequence length="41" mass="4825">MLVSRENQMCLEFSFWATSPPRVTNGIYELRSYLLKVRSNS</sequence>
<evidence type="ECO:0000313" key="2">
    <source>
        <dbReference type="Proteomes" id="UP000268093"/>
    </source>
</evidence>
<dbReference type="OrthoDB" id="10262843at2759"/>
<organism evidence="1 2">
    <name type="scientific">Jimgerdemannia flammicorona</name>
    <dbReference type="NCBI Taxonomy" id="994334"/>
    <lineage>
        <taxon>Eukaryota</taxon>
        <taxon>Fungi</taxon>
        <taxon>Fungi incertae sedis</taxon>
        <taxon>Mucoromycota</taxon>
        <taxon>Mucoromycotina</taxon>
        <taxon>Endogonomycetes</taxon>
        <taxon>Endogonales</taxon>
        <taxon>Endogonaceae</taxon>
        <taxon>Jimgerdemannia</taxon>
    </lineage>
</organism>
<gene>
    <name evidence="1" type="ORF">BC936DRAFT_139208</name>
</gene>
<dbReference type="EMBL" id="RBNI01014453">
    <property type="protein sequence ID" value="RUP21180.1"/>
    <property type="molecule type" value="Genomic_DNA"/>
</dbReference>